<dbReference type="GO" id="GO:0044209">
    <property type="term" value="P:AMP salvage"/>
    <property type="evidence" value="ECO:0007669"/>
    <property type="project" value="UniProtKB-UniRule"/>
</dbReference>
<dbReference type="GO" id="GO:0005524">
    <property type="term" value="F:ATP binding"/>
    <property type="evidence" value="ECO:0007669"/>
    <property type="project" value="UniProtKB-UniRule"/>
</dbReference>
<feature type="region of interest" description="NMP" evidence="5">
    <location>
        <begin position="30"/>
        <end position="59"/>
    </location>
</feature>
<sequence>MNLILIGPPATGKGTQSSILSKYFKIPHISIGDIFRKNLENKTPLGKIICDFIDKGLLVPNEITNKMISQYLSQIDISNGFILDGYPRNLSQSFFLSQEFENKKIILTKVIYFNSKIEFLKKRILGRIICPQCHEIYHKETKPPFKNNFCDNDGVLLIQRKDDNIETFMKRLSIYEKETFPLVEYYRKINKLLEIKVDEYNTKTSIQFITNLILKVLR</sequence>
<dbReference type="UniPathway" id="UPA00588">
    <property type="reaction ID" value="UER00649"/>
</dbReference>
<keyword evidence="5" id="KW-0862">Zinc</keyword>
<comment type="function">
    <text evidence="5">Catalyzes the reversible transfer of the terminal phosphate group between ATP and AMP. Plays an important role in cellular energy homeostasis and in adenine nucleotide metabolism.</text>
</comment>
<comment type="subcellular location">
    <subcellularLocation>
        <location evidence="5 7">Cytoplasm</location>
    </subcellularLocation>
</comment>
<protein>
    <recommendedName>
        <fullName evidence="5 7">Adenylate kinase</fullName>
        <shortName evidence="5">AK</shortName>
        <ecNumber evidence="5 7">2.7.4.3</ecNumber>
    </recommendedName>
    <alternativeName>
        <fullName evidence="5">ATP-AMP transphosphorylase</fullName>
    </alternativeName>
    <alternativeName>
        <fullName evidence="5">ATP:AMP phosphotransferase</fullName>
    </alternativeName>
    <alternativeName>
        <fullName evidence="5">Adenylate monophosphate kinase</fullName>
    </alternativeName>
</protein>
<reference evidence="9 10" key="1">
    <citation type="submission" date="2019-06" db="EMBL/GenBank/DDBJ databases">
        <title>Draft Genome Sequence of Candidatus Phytoplasma pini-Related Strain MDPP: A Resource for Comparative Genomics of Gymnosperm-infecting Phytoplasmas.</title>
        <authorList>
            <person name="Cai W."/>
            <person name="Costanzo S."/>
            <person name="Shao J."/>
            <person name="Zhao Y."/>
            <person name="Davis R."/>
        </authorList>
    </citation>
    <scope>NUCLEOTIDE SEQUENCE [LARGE SCALE GENOMIC DNA]</scope>
    <source>
        <strain evidence="9 10">MDPP</strain>
    </source>
</reference>
<evidence type="ECO:0000256" key="6">
    <source>
        <dbReference type="RuleBase" id="RU003330"/>
    </source>
</evidence>
<gene>
    <name evidence="5 9" type="primary">adk</name>
    <name evidence="9" type="ORF">MDPP_0025</name>
</gene>
<feature type="binding site" evidence="5">
    <location>
        <begin position="10"/>
        <end position="15"/>
    </location>
    <ligand>
        <name>ATP</name>
        <dbReference type="ChEBI" id="CHEBI:30616"/>
    </ligand>
</feature>
<comment type="subunit">
    <text evidence="5 7">Monomer.</text>
</comment>
<proteinExistence type="inferred from homology"/>
<dbReference type="NCBIfam" id="TIGR01351">
    <property type="entry name" value="adk"/>
    <property type="match status" value="1"/>
</dbReference>
<feature type="binding site" evidence="5">
    <location>
        <position position="127"/>
    </location>
    <ligand>
        <name>ATP</name>
        <dbReference type="ChEBI" id="CHEBI:30616"/>
    </ligand>
</feature>
<feature type="binding site" evidence="5">
    <location>
        <position position="153"/>
    </location>
    <ligand>
        <name>Zn(2+)</name>
        <dbReference type="ChEBI" id="CHEBI:29105"/>
        <note>structural</note>
    </ligand>
</feature>
<feature type="binding site" evidence="5">
    <location>
        <position position="130"/>
    </location>
    <ligand>
        <name>Zn(2+)</name>
        <dbReference type="ChEBI" id="CHEBI:29105"/>
        <note>structural</note>
    </ligand>
</feature>
<dbReference type="HAMAP" id="MF_00235">
    <property type="entry name" value="Adenylate_kinase_Adk"/>
    <property type="match status" value="1"/>
</dbReference>
<comment type="pathway">
    <text evidence="5">Purine metabolism; AMP biosynthesis via salvage pathway; AMP from ADP: step 1/1.</text>
</comment>
<dbReference type="InterPro" id="IPR006259">
    <property type="entry name" value="Adenyl_kin_sub"/>
</dbReference>
<dbReference type="GO" id="GO:0008270">
    <property type="term" value="F:zinc ion binding"/>
    <property type="evidence" value="ECO:0007669"/>
    <property type="project" value="UniProtKB-UniRule"/>
</dbReference>
<feature type="domain" description="Adenylate kinase active site lid" evidence="8">
    <location>
        <begin position="127"/>
        <end position="162"/>
    </location>
</feature>
<dbReference type="AlphaFoldDB" id="A0A559KJW8"/>
<dbReference type="Pfam" id="PF00406">
    <property type="entry name" value="ADK"/>
    <property type="match status" value="1"/>
</dbReference>
<comment type="domain">
    <text evidence="5">Consists of three domains, a large central CORE domain and two small peripheral domains, NMPbind and LID, which undergo movements during catalysis. The LID domain closes over the site of phosphoryl transfer upon ATP binding. Assembling and dissambling the active center during each catalytic cycle provides an effective means to prevent ATP hydrolysis. Some bacteria have evolved a zinc-coordinating structure that stabilizes the LID domain.</text>
</comment>
<dbReference type="PRINTS" id="PR00094">
    <property type="entry name" value="ADENYLTKNASE"/>
</dbReference>
<feature type="binding site" evidence="5">
    <location>
        <position position="92"/>
    </location>
    <ligand>
        <name>AMP</name>
        <dbReference type="ChEBI" id="CHEBI:456215"/>
    </ligand>
</feature>
<dbReference type="InterPro" id="IPR033690">
    <property type="entry name" value="Adenylat_kinase_CS"/>
</dbReference>
<comment type="similarity">
    <text evidence="5 6">Belongs to the adenylate kinase family.</text>
</comment>
<dbReference type="Pfam" id="PF05191">
    <property type="entry name" value="ADK_lid"/>
    <property type="match status" value="1"/>
</dbReference>
<feature type="binding site" evidence="5">
    <location>
        <position position="133"/>
    </location>
    <ligand>
        <name>Zn(2+)</name>
        <dbReference type="ChEBI" id="CHEBI:29105"/>
        <note>structural</note>
    </ligand>
</feature>
<comment type="caution">
    <text evidence="9">The sequence shown here is derived from an EMBL/GenBank/DDBJ whole genome shotgun (WGS) entry which is preliminary data.</text>
</comment>
<feature type="region of interest" description="LID" evidence="5">
    <location>
        <begin position="126"/>
        <end position="163"/>
    </location>
</feature>
<dbReference type="PANTHER" id="PTHR23359">
    <property type="entry name" value="NUCLEOTIDE KINASE"/>
    <property type="match status" value="1"/>
</dbReference>
<dbReference type="RefSeq" id="WP_144658181.1">
    <property type="nucleotide sequence ID" value="NZ_VIAE01000001.1"/>
</dbReference>
<name>A0A559KJW8_9MOLU</name>
<comment type="catalytic activity">
    <reaction evidence="5 7">
        <text>AMP + ATP = 2 ADP</text>
        <dbReference type="Rhea" id="RHEA:12973"/>
        <dbReference type="ChEBI" id="CHEBI:30616"/>
        <dbReference type="ChEBI" id="CHEBI:456215"/>
        <dbReference type="ChEBI" id="CHEBI:456216"/>
        <dbReference type="EC" id="2.7.4.3"/>
    </reaction>
</comment>
<dbReference type="SUPFAM" id="SSF52540">
    <property type="entry name" value="P-loop containing nucleoside triphosphate hydrolases"/>
    <property type="match status" value="1"/>
</dbReference>
<keyword evidence="4 5" id="KW-0418">Kinase</keyword>
<comment type="caution">
    <text evidence="5">Lacks conserved residue(s) required for the propagation of feature annotation.</text>
</comment>
<feature type="binding site" evidence="5">
    <location>
        <position position="204"/>
    </location>
    <ligand>
        <name>ATP</name>
        <dbReference type="ChEBI" id="CHEBI:30616"/>
    </ligand>
</feature>
<evidence type="ECO:0000256" key="4">
    <source>
        <dbReference type="ARBA" id="ARBA00022777"/>
    </source>
</evidence>
<keyword evidence="5 7" id="KW-0067">ATP-binding</keyword>
<accession>A0A559KJW8</accession>
<dbReference type="EC" id="2.7.4.3" evidence="5 7"/>
<dbReference type="Proteomes" id="UP000320078">
    <property type="component" value="Unassembled WGS sequence"/>
</dbReference>
<dbReference type="Gene3D" id="3.40.50.300">
    <property type="entry name" value="P-loop containing nucleotide triphosphate hydrolases"/>
    <property type="match status" value="1"/>
</dbReference>
<organism evidence="9 10">
    <name type="scientific">Candidatus Phytoplasma pini</name>
    <dbReference type="NCBI Taxonomy" id="267362"/>
    <lineage>
        <taxon>Bacteria</taxon>
        <taxon>Bacillati</taxon>
        <taxon>Mycoplasmatota</taxon>
        <taxon>Mollicutes</taxon>
        <taxon>Acholeplasmatales</taxon>
        <taxon>Acholeplasmataceae</taxon>
        <taxon>Candidatus Phytoplasma</taxon>
    </lineage>
</organism>
<evidence type="ECO:0000256" key="1">
    <source>
        <dbReference type="ARBA" id="ARBA00022679"/>
    </source>
</evidence>
<dbReference type="GO" id="GO:0005737">
    <property type="term" value="C:cytoplasm"/>
    <property type="evidence" value="ECO:0007669"/>
    <property type="project" value="UniProtKB-SubCell"/>
</dbReference>
<evidence type="ECO:0000256" key="3">
    <source>
        <dbReference type="ARBA" id="ARBA00022741"/>
    </source>
</evidence>
<dbReference type="GO" id="GO:0004017">
    <property type="term" value="F:AMP kinase activity"/>
    <property type="evidence" value="ECO:0007669"/>
    <property type="project" value="UniProtKB-UniRule"/>
</dbReference>
<evidence type="ECO:0000256" key="2">
    <source>
        <dbReference type="ARBA" id="ARBA00022727"/>
    </source>
</evidence>
<evidence type="ECO:0000259" key="8">
    <source>
        <dbReference type="Pfam" id="PF05191"/>
    </source>
</evidence>
<evidence type="ECO:0000313" key="9">
    <source>
        <dbReference type="EMBL" id="TVY12409.1"/>
    </source>
</evidence>
<feature type="binding site" evidence="5">
    <location>
        <position position="171"/>
    </location>
    <ligand>
        <name>AMP</name>
        <dbReference type="ChEBI" id="CHEBI:456215"/>
    </ligand>
</feature>
<feature type="binding site" evidence="5">
    <location>
        <position position="160"/>
    </location>
    <ligand>
        <name>AMP</name>
        <dbReference type="ChEBI" id="CHEBI:456215"/>
    </ligand>
</feature>
<dbReference type="InterPro" id="IPR027417">
    <property type="entry name" value="P-loop_NTPase"/>
</dbReference>
<dbReference type="OrthoDB" id="9805030at2"/>
<feature type="binding site" evidence="5">
    <location>
        <position position="36"/>
    </location>
    <ligand>
        <name>AMP</name>
        <dbReference type="ChEBI" id="CHEBI:456215"/>
    </ligand>
</feature>
<dbReference type="PROSITE" id="PS00113">
    <property type="entry name" value="ADENYLATE_KINASE"/>
    <property type="match status" value="1"/>
</dbReference>
<dbReference type="InterPro" id="IPR000850">
    <property type="entry name" value="Adenylat/UMP-CMP_kin"/>
</dbReference>
<evidence type="ECO:0000256" key="7">
    <source>
        <dbReference type="RuleBase" id="RU003331"/>
    </source>
</evidence>
<evidence type="ECO:0000313" key="10">
    <source>
        <dbReference type="Proteomes" id="UP000320078"/>
    </source>
</evidence>
<dbReference type="EMBL" id="VIAE01000001">
    <property type="protein sequence ID" value="TVY12409.1"/>
    <property type="molecule type" value="Genomic_DNA"/>
</dbReference>
<feature type="binding site" evidence="5">
    <location>
        <begin position="57"/>
        <end position="59"/>
    </location>
    <ligand>
        <name>AMP</name>
        <dbReference type="ChEBI" id="CHEBI:456215"/>
    </ligand>
</feature>
<keyword evidence="3 5" id="KW-0547">Nucleotide-binding</keyword>
<feature type="binding site" evidence="5">
    <location>
        <begin position="85"/>
        <end position="88"/>
    </location>
    <ligand>
        <name>AMP</name>
        <dbReference type="ChEBI" id="CHEBI:456215"/>
    </ligand>
</feature>
<dbReference type="InterPro" id="IPR007862">
    <property type="entry name" value="Adenylate_kinase_lid-dom"/>
</dbReference>
<keyword evidence="10" id="KW-1185">Reference proteome</keyword>
<evidence type="ECO:0000256" key="5">
    <source>
        <dbReference type="HAMAP-Rule" id="MF_00235"/>
    </source>
</evidence>
<dbReference type="CDD" id="cd01428">
    <property type="entry name" value="ADK"/>
    <property type="match status" value="1"/>
</dbReference>
<keyword evidence="2 5" id="KW-0545">Nucleotide biosynthesis</keyword>
<keyword evidence="5" id="KW-0479">Metal-binding</keyword>
<keyword evidence="1 5" id="KW-0808">Transferase</keyword>
<feature type="binding site" evidence="5">
    <location>
        <position position="150"/>
    </location>
    <ligand>
        <name>Zn(2+)</name>
        <dbReference type="ChEBI" id="CHEBI:29105"/>
        <note>structural</note>
    </ligand>
</feature>
<feature type="binding site" evidence="5">
    <location>
        <begin position="136"/>
        <end position="137"/>
    </location>
    <ligand>
        <name>ATP</name>
        <dbReference type="ChEBI" id="CHEBI:30616"/>
    </ligand>
</feature>
<keyword evidence="5" id="KW-0963">Cytoplasm</keyword>